<dbReference type="SUPFAM" id="SSF55729">
    <property type="entry name" value="Acyl-CoA N-acyltransferases (Nat)"/>
    <property type="match status" value="1"/>
</dbReference>
<evidence type="ECO:0000313" key="2">
    <source>
        <dbReference type="EMBL" id="EFA23830.1"/>
    </source>
</evidence>
<dbReference type="EMBL" id="ABXB03000001">
    <property type="protein sequence ID" value="EFA23830.1"/>
    <property type="molecule type" value="Genomic_DNA"/>
</dbReference>
<dbReference type="PANTHER" id="PTHR43617:SF2">
    <property type="entry name" value="UPF0039 PROTEIN SLL0451"/>
    <property type="match status" value="1"/>
</dbReference>
<dbReference type="AlphaFoldDB" id="D1NT28"/>
<feature type="domain" description="N-acetyltransferase" evidence="1">
    <location>
        <begin position="28"/>
        <end position="174"/>
    </location>
</feature>
<evidence type="ECO:0000313" key="3">
    <source>
        <dbReference type="Proteomes" id="UP000003656"/>
    </source>
</evidence>
<dbReference type="STRING" id="561180.BIFGAL_02939"/>
<gene>
    <name evidence="2" type="ORF">BIFGAL_02939</name>
</gene>
<dbReference type="PANTHER" id="PTHR43617">
    <property type="entry name" value="L-AMINO ACID N-ACETYLTRANSFERASE"/>
    <property type="match status" value="1"/>
</dbReference>
<reference evidence="2 3" key="1">
    <citation type="submission" date="2009-11" db="EMBL/GenBank/DDBJ databases">
        <authorList>
            <person name="Weinstock G."/>
            <person name="Sodergren E."/>
            <person name="Clifton S."/>
            <person name="Fulton L."/>
            <person name="Fulton B."/>
            <person name="Courtney L."/>
            <person name="Fronick C."/>
            <person name="Harrison M."/>
            <person name="Strong C."/>
            <person name="Farmer C."/>
            <person name="Delahaunty K."/>
            <person name="Markovic C."/>
            <person name="Hall O."/>
            <person name="Minx P."/>
            <person name="Tomlinson C."/>
            <person name="Mitreva M."/>
            <person name="Nelson J."/>
            <person name="Hou S."/>
            <person name="Wollam A."/>
            <person name="Pepin K.H."/>
            <person name="Johnson M."/>
            <person name="Bhonagiri V."/>
            <person name="Nash W.E."/>
            <person name="Warren W."/>
            <person name="Chinwalla A."/>
            <person name="Mardis E.R."/>
            <person name="Wilson R.K."/>
        </authorList>
    </citation>
    <scope>NUCLEOTIDE SEQUENCE [LARGE SCALE GENOMIC DNA]</scope>
    <source>
        <strain evidence="2 3">DSM 20093</strain>
    </source>
</reference>
<dbReference type="eggNOG" id="COG0456">
    <property type="taxonomic scope" value="Bacteria"/>
</dbReference>
<evidence type="ECO:0000259" key="1">
    <source>
        <dbReference type="PROSITE" id="PS51186"/>
    </source>
</evidence>
<accession>D1NT28</accession>
<dbReference type="InterPro" id="IPR050276">
    <property type="entry name" value="MshD_Acetyltransferase"/>
</dbReference>
<dbReference type="Gene3D" id="3.40.630.30">
    <property type="match status" value="1"/>
</dbReference>
<comment type="caution">
    <text evidence="2">The sequence shown here is derived from an EMBL/GenBank/DDBJ whole genome shotgun (WGS) entry which is preliminary data.</text>
</comment>
<protein>
    <submittedName>
        <fullName evidence="2">Acetyltransferase, GNAT family</fullName>
    </submittedName>
</protein>
<dbReference type="Pfam" id="PF00583">
    <property type="entry name" value="Acetyltransf_1"/>
    <property type="match status" value="1"/>
</dbReference>
<organism evidence="2 3">
    <name type="scientific">Bifidobacterium gallicum DSM 20093 = LMG 11596</name>
    <dbReference type="NCBI Taxonomy" id="561180"/>
    <lineage>
        <taxon>Bacteria</taxon>
        <taxon>Bacillati</taxon>
        <taxon>Actinomycetota</taxon>
        <taxon>Actinomycetes</taxon>
        <taxon>Bifidobacteriales</taxon>
        <taxon>Bifidobacteriaceae</taxon>
        <taxon>Bifidobacterium</taxon>
    </lineage>
</organism>
<name>D1NT28_9BIFI</name>
<dbReference type="Proteomes" id="UP000003656">
    <property type="component" value="Unassembled WGS sequence"/>
</dbReference>
<dbReference type="GO" id="GO:0016747">
    <property type="term" value="F:acyltransferase activity, transferring groups other than amino-acyl groups"/>
    <property type="evidence" value="ECO:0007669"/>
    <property type="project" value="InterPro"/>
</dbReference>
<dbReference type="InterPro" id="IPR000182">
    <property type="entry name" value="GNAT_dom"/>
</dbReference>
<keyword evidence="2" id="KW-0808">Transferase</keyword>
<dbReference type="CDD" id="cd04301">
    <property type="entry name" value="NAT_SF"/>
    <property type="match status" value="1"/>
</dbReference>
<proteinExistence type="predicted"/>
<dbReference type="PROSITE" id="PS51186">
    <property type="entry name" value="GNAT"/>
    <property type="match status" value="1"/>
</dbReference>
<sequence length="174" mass="20057">MEMWIWITSAVKEGGSMVGLCIRKIKSSEIPVLSNFLYEAIFIPDGVEPPPREIINQPELQIYISNFGEFDNDICFVAEADDRIVGACWVRIMNDYGHINDETPSFAIALYKEYRNQGIGTALMETMLRELRERDYKQVSLSVQKANYAVKMYENVGFQIIDENEEEYIMSCDL</sequence>
<dbReference type="InterPro" id="IPR016181">
    <property type="entry name" value="Acyl_CoA_acyltransferase"/>
</dbReference>